<dbReference type="Pfam" id="PF07730">
    <property type="entry name" value="HisKA_3"/>
    <property type="match status" value="1"/>
</dbReference>
<evidence type="ECO:0000256" key="3">
    <source>
        <dbReference type="ARBA" id="ARBA00022553"/>
    </source>
</evidence>
<keyword evidence="6" id="KW-0418">Kinase</keyword>
<keyword evidence="8" id="KW-0902">Two-component regulatory system</keyword>
<keyword evidence="4" id="KW-0808">Transferase</keyword>
<evidence type="ECO:0000256" key="7">
    <source>
        <dbReference type="ARBA" id="ARBA00022840"/>
    </source>
</evidence>
<dbReference type="EMBL" id="WOFH01000003">
    <property type="protein sequence ID" value="MUN36744.1"/>
    <property type="molecule type" value="Genomic_DNA"/>
</dbReference>
<dbReference type="EC" id="2.7.13.3" evidence="2"/>
<feature type="transmembrane region" description="Helical" evidence="10">
    <location>
        <begin position="282"/>
        <end position="303"/>
    </location>
</feature>
<feature type="transmembrane region" description="Helical" evidence="10">
    <location>
        <begin position="12"/>
        <end position="33"/>
    </location>
</feature>
<proteinExistence type="predicted"/>
<dbReference type="SMART" id="SM00387">
    <property type="entry name" value="HATPase_c"/>
    <property type="match status" value="1"/>
</dbReference>
<feature type="transmembrane region" description="Helical" evidence="10">
    <location>
        <begin position="248"/>
        <end position="270"/>
    </location>
</feature>
<dbReference type="GO" id="GO:0046983">
    <property type="term" value="F:protein dimerization activity"/>
    <property type="evidence" value="ECO:0007669"/>
    <property type="project" value="InterPro"/>
</dbReference>
<evidence type="ECO:0000256" key="5">
    <source>
        <dbReference type="ARBA" id="ARBA00022741"/>
    </source>
</evidence>
<dbReference type="PANTHER" id="PTHR24421:SF10">
    <property type="entry name" value="NITRATE_NITRITE SENSOR PROTEIN NARQ"/>
    <property type="match status" value="1"/>
</dbReference>
<keyword evidence="3" id="KW-0597">Phosphoprotein</keyword>
<feature type="domain" description="Histidine kinase" evidence="11">
    <location>
        <begin position="601"/>
        <end position="684"/>
    </location>
</feature>
<keyword evidence="10" id="KW-1133">Transmembrane helix</keyword>
<feature type="transmembrane region" description="Helical" evidence="10">
    <location>
        <begin position="222"/>
        <end position="242"/>
    </location>
</feature>
<sequence length="699" mass="71723">MDIDKARWVRWACHGLWLGTVLLASANLLLAVLNGTDAGGLGAGYPVGLSLMAVAFAAVGAVVTPRHPANPVGWLLSGIGAAIAMTGLWQSYAVYALTTRPGSLPFGEFAGWAGTWSWILAVFPAGTFLPLLFPDGRLPSRRWRAVGRLSAANLAAASVCFGAVSAGAGPPAFQPEVSGPGDVALVAGPAAAAGLLAVLSAAASRGRYRRARGDERAQLRWFGLSVALGAAAVAAQFVQPVAPTPDPWFASLLVLGTGTPVAIGFAISKYRLYDIDAVLRGTIVYATLAAFITVVYVAVVVGAGSLVGSHVGGGPLPPLVATAVAALGFGPMRARARQVADRLVHGVRATPYETLSLLSERLASAAPIEEFLPSLARALADATGASRTEVWVRVGEELRLAAAHPPRTAEPVPFLDGVPGADAVAEVRDGAETLGAITIAKPPGDPVTARDSALAADLAAHAAIAFRDVARAAELRASRRRLVAAQDTERRRLERDLHDGAQQHLLAVAAKIGLARALLGDASPEVGALLDELRHDTGTALDTLRDLARGIFPAILAEKGLARALRAHAARVPAEVAAAPALAGRRFAPEVEAAVYFCCLEALQNAAKHAAGSAPRLRLDLGGDGDVLEFAVSDGGPGFDPSATARGAGLGNMRDRIDAVGGRLEIRSSPGAGTTVRGRVPVPRAGTTARGRGTVPGTG</sequence>
<keyword evidence="7" id="KW-0067">ATP-binding</keyword>
<keyword evidence="10" id="KW-0812">Transmembrane</keyword>
<evidence type="ECO:0000259" key="11">
    <source>
        <dbReference type="PROSITE" id="PS50109"/>
    </source>
</evidence>
<accession>A0A7K1KX17</accession>
<feature type="transmembrane region" description="Helical" evidence="10">
    <location>
        <begin position="45"/>
        <end position="63"/>
    </location>
</feature>
<keyword evidence="5" id="KW-0547">Nucleotide-binding</keyword>
<dbReference type="Pfam" id="PF02518">
    <property type="entry name" value="HATPase_c"/>
    <property type="match status" value="1"/>
</dbReference>
<comment type="caution">
    <text evidence="12">The sequence shown here is derived from an EMBL/GenBank/DDBJ whole genome shotgun (WGS) entry which is preliminary data.</text>
</comment>
<organism evidence="12 13">
    <name type="scientific">Actinomadura litoris</name>
    <dbReference type="NCBI Taxonomy" id="2678616"/>
    <lineage>
        <taxon>Bacteria</taxon>
        <taxon>Bacillati</taxon>
        <taxon>Actinomycetota</taxon>
        <taxon>Actinomycetes</taxon>
        <taxon>Streptosporangiales</taxon>
        <taxon>Thermomonosporaceae</taxon>
        <taxon>Actinomadura</taxon>
    </lineage>
</organism>
<evidence type="ECO:0000256" key="10">
    <source>
        <dbReference type="SAM" id="Phobius"/>
    </source>
</evidence>
<dbReference type="GO" id="GO:0005524">
    <property type="term" value="F:ATP binding"/>
    <property type="evidence" value="ECO:0007669"/>
    <property type="project" value="UniProtKB-KW"/>
</dbReference>
<dbReference type="Proteomes" id="UP000432015">
    <property type="component" value="Unassembled WGS sequence"/>
</dbReference>
<dbReference type="InterPro" id="IPR036890">
    <property type="entry name" value="HATPase_C_sf"/>
</dbReference>
<dbReference type="Gene3D" id="1.20.5.1930">
    <property type="match status" value="1"/>
</dbReference>
<dbReference type="RefSeq" id="WP_156215809.1">
    <property type="nucleotide sequence ID" value="NZ_WOFH01000003.1"/>
</dbReference>
<feature type="region of interest" description="Disordered" evidence="9">
    <location>
        <begin position="667"/>
        <end position="699"/>
    </location>
</feature>
<feature type="transmembrane region" description="Helical" evidence="10">
    <location>
        <begin position="115"/>
        <end position="133"/>
    </location>
</feature>
<feature type="transmembrane region" description="Helical" evidence="10">
    <location>
        <begin position="184"/>
        <end position="202"/>
    </location>
</feature>
<dbReference type="GO" id="GO:0000155">
    <property type="term" value="F:phosphorelay sensor kinase activity"/>
    <property type="evidence" value="ECO:0007669"/>
    <property type="project" value="InterPro"/>
</dbReference>
<dbReference type="PANTHER" id="PTHR24421">
    <property type="entry name" value="NITRATE/NITRITE SENSOR PROTEIN NARX-RELATED"/>
    <property type="match status" value="1"/>
</dbReference>
<dbReference type="SUPFAM" id="SSF55874">
    <property type="entry name" value="ATPase domain of HSP90 chaperone/DNA topoisomerase II/histidine kinase"/>
    <property type="match status" value="1"/>
</dbReference>
<dbReference type="CDD" id="cd16917">
    <property type="entry name" value="HATPase_UhpB-NarQ-NarX-like"/>
    <property type="match status" value="1"/>
</dbReference>
<dbReference type="InterPro" id="IPR050482">
    <property type="entry name" value="Sensor_HK_TwoCompSys"/>
</dbReference>
<evidence type="ECO:0000313" key="13">
    <source>
        <dbReference type="Proteomes" id="UP000432015"/>
    </source>
</evidence>
<name>A0A7K1KX17_9ACTN</name>
<dbReference type="InterPro" id="IPR005467">
    <property type="entry name" value="His_kinase_dom"/>
</dbReference>
<evidence type="ECO:0000256" key="1">
    <source>
        <dbReference type="ARBA" id="ARBA00000085"/>
    </source>
</evidence>
<keyword evidence="13" id="KW-1185">Reference proteome</keyword>
<evidence type="ECO:0000256" key="9">
    <source>
        <dbReference type="SAM" id="MobiDB-lite"/>
    </source>
</evidence>
<dbReference type="AlphaFoldDB" id="A0A7K1KX17"/>
<comment type="catalytic activity">
    <reaction evidence="1">
        <text>ATP + protein L-histidine = ADP + protein N-phospho-L-histidine.</text>
        <dbReference type="EC" id="2.7.13.3"/>
    </reaction>
</comment>
<reference evidence="12 13" key="1">
    <citation type="submission" date="2019-11" db="EMBL/GenBank/DDBJ databases">
        <authorList>
            <person name="Cao P."/>
        </authorList>
    </citation>
    <scope>NUCLEOTIDE SEQUENCE [LARGE SCALE GENOMIC DNA]</scope>
    <source>
        <strain evidence="12 13">NEAU-AAG5</strain>
    </source>
</reference>
<protein>
    <recommendedName>
        <fullName evidence="2">histidine kinase</fullName>
        <ecNumber evidence="2">2.7.13.3</ecNumber>
    </recommendedName>
</protein>
<evidence type="ECO:0000256" key="4">
    <source>
        <dbReference type="ARBA" id="ARBA00022679"/>
    </source>
</evidence>
<dbReference type="SUPFAM" id="SSF55781">
    <property type="entry name" value="GAF domain-like"/>
    <property type="match status" value="1"/>
</dbReference>
<dbReference type="InterPro" id="IPR003594">
    <property type="entry name" value="HATPase_dom"/>
</dbReference>
<evidence type="ECO:0000313" key="12">
    <source>
        <dbReference type="EMBL" id="MUN36744.1"/>
    </source>
</evidence>
<evidence type="ECO:0000256" key="8">
    <source>
        <dbReference type="ARBA" id="ARBA00023012"/>
    </source>
</evidence>
<dbReference type="GO" id="GO:0016020">
    <property type="term" value="C:membrane"/>
    <property type="evidence" value="ECO:0007669"/>
    <property type="project" value="InterPro"/>
</dbReference>
<gene>
    <name evidence="12" type="ORF">GNZ18_09065</name>
</gene>
<dbReference type="PROSITE" id="PS50109">
    <property type="entry name" value="HIS_KIN"/>
    <property type="match status" value="1"/>
</dbReference>
<dbReference type="InterPro" id="IPR011712">
    <property type="entry name" value="Sig_transdc_His_kin_sub3_dim/P"/>
</dbReference>
<evidence type="ECO:0000256" key="6">
    <source>
        <dbReference type="ARBA" id="ARBA00022777"/>
    </source>
</evidence>
<evidence type="ECO:0000256" key="2">
    <source>
        <dbReference type="ARBA" id="ARBA00012438"/>
    </source>
</evidence>
<dbReference type="Gene3D" id="3.30.565.10">
    <property type="entry name" value="Histidine kinase-like ATPase, C-terminal domain"/>
    <property type="match status" value="1"/>
</dbReference>
<feature type="transmembrane region" description="Helical" evidence="10">
    <location>
        <begin position="75"/>
        <end position="95"/>
    </location>
</feature>
<feature type="transmembrane region" description="Helical" evidence="10">
    <location>
        <begin position="145"/>
        <end position="164"/>
    </location>
</feature>
<keyword evidence="10" id="KW-0472">Membrane</keyword>